<name>A0ACB9DPZ1_ARCLA</name>
<protein>
    <submittedName>
        <fullName evidence="1">Uncharacterized protein</fullName>
    </submittedName>
</protein>
<comment type="caution">
    <text evidence="1">The sequence shown here is derived from an EMBL/GenBank/DDBJ whole genome shotgun (WGS) entry which is preliminary data.</text>
</comment>
<evidence type="ECO:0000313" key="2">
    <source>
        <dbReference type="Proteomes" id="UP001055879"/>
    </source>
</evidence>
<reference evidence="1 2" key="2">
    <citation type="journal article" date="2022" name="Mol. Ecol. Resour.">
        <title>The genomes of chicory, endive, great burdock and yacon provide insights into Asteraceae paleo-polyploidization history and plant inulin production.</title>
        <authorList>
            <person name="Fan W."/>
            <person name="Wang S."/>
            <person name="Wang H."/>
            <person name="Wang A."/>
            <person name="Jiang F."/>
            <person name="Liu H."/>
            <person name="Zhao H."/>
            <person name="Xu D."/>
            <person name="Zhang Y."/>
        </authorList>
    </citation>
    <scope>NUCLEOTIDE SEQUENCE [LARGE SCALE GENOMIC DNA]</scope>
    <source>
        <strain evidence="2">cv. Niubang</strain>
    </source>
</reference>
<proteinExistence type="predicted"/>
<gene>
    <name evidence="1" type="ORF">L6452_12074</name>
</gene>
<reference evidence="2" key="1">
    <citation type="journal article" date="2022" name="Mol. Ecol. Resour.">
        <title>The genomes of chicory, endive, great burdock and yacon provide insights into Asteraceae palaeo-polyploidization history and plant inulin production.</title>
        <authorList>
            <person name="Fan W."/>
            <person name="Wang S."/>
            <person name="Wang H."/>
            <person name="Wang A."/>
            <person name="Jiang F."/>
            <person name="Liu H."/>
            <person name="Zhao H."/>
            <person name="Xu D."/>
            <person name="Zhang Y."/>
        </authorList>
    </citation>
    <scope>NUCLEOTIDE SEQUENCE [LARGE SCALE GENOMIC DNA]</scope>
    <source>
        <strain evidence="2">cv. Niubang</strain>
    </source>
</reference>
<accession>A0ACB9DPZ1</accession>
<dbReference type="EMBL" id="CM042049">
    <property type="protein sequence ID" value="KAI3748763.1"/>
    <property type="molecule type" value="Genomic_DNA"/>
</dbReference>
<evidence type="ECO:0000313" key="1">
    <source>
        <dbReference type="EMBL" id="KAI3748763.1"/>
    </source>
</evidence>
<keyword evidence="2" id="KW-1185">Reference proteome</keyword>
<dbReference type="Proteomes" id="UP001055879">
    <property type="component" value="Linkage Group LG03"/>
</dbReference>
<organism evidence="1 2">
    <name type="scientific">Arctium lappa</name>
    <name type="common">Greater burdock</name>
    <name type="synonym">Lappa major</name>
    <dbReference type="NCBI Taxonomy" id="4217"/>
    <lineage>
        <taxon>Eukaryota</taxon>
        <taxon>Viridiplantae</taxon>
        <taxon>Streptophyta</taxon>
        <taxon>Embryophyta</taxon>
        <taxon>Tracheophyta</taxon>
        <taxon>Spermatophyta</taxon>
        <taxon>Magnoliopsida</taxon>
        <taxon>eudicotyledons</taxon>
        <taxon>Gunneridae</taxon>
        <taxon>Pentapetalae</taxon>
        <taxon>asterids</taxon>
        <taxon>campanulids</taxon>
        <taxon>Asterales</taxon>
        <taxon>Asteraceae</taxon>
        <taxon>Carduoideae</taxon>
        <taxon>Cardueae</taxon>
        <taxon>Arctiinae</taxon>
        <taxon>Arctium</taxon>
    </lineage>
</organism>
<sequence>MTSLSLPCSYKKESLLRIESTHIEFSKDFHRCLPSNIVHPVDGEKRYAIEKSASALRQVVDFIRELNCRKVSRPHCWKGSASKPYVELPPHTAPLGMEVGPAQACAVKDSIQPQVPLRLPCYDFTPVEDPTVVCANKTTKSLCGTSGTQKSWVIIGPMLRAKPIPRSSALAAIKLKRTLEKKGLRLRKAPATFLLTAQLRAGTQLVALARHSAPRLTSAAKTFSLGACLSNTKRGFRSL</sequence>